<dbReference type="Gene3D" id="3.40.50.11290">
    <property type="match status" value="1"/>
</dbReference>
<dbReference type="EMBL" id="LAZR01000001">
    <property type="protein sequence ID" value="KKO12769.1"/>
    <property type="molecule type" value="Genomic_DNA"/>
</dbReference>
<evidence type="ECO:0000259" key="2">
    <source>
        <dbReference type="Pfam" id="PF14403"/>
    </source>
</evidence>
<gene>
    <name evidence="3" type="ORF">LCGC14_0007860</name>
</gene>
<dbReference type="SUPFAM" id="SSF56059">
    <property type="entry name" value="Glutathione synthetase ATP-binding domain-like"/>
    <property type="match status" value="1"/>
</dbReference>
<dbReference type="Pfam" id="PF04168">
    <property type="entry name" value="Alpha-E"/>
    <property type="match status" value="1"/>
</dbReference>
<protein>
    <submittedName>
        <fullName evidence="3">Uncharacterized protein</fullName>
    </submittedName>
</protein>
<organism evidence="3">
    <name type="scientific">marine sediment metagenome</name>
    <dbReference type="NCBI Taxonomy" id="412755"/>
    <lineage>
        <taxon>unclassified sequences</taxon>
        <taxon>metagenomes</taxon>
        <taxon>ecological metagenomes</taxon>
    </lineage>
</organism>
<reference evidence="3" key="1">
    <citation type="journal article" date="2015" name="Nature">
        <title>Complex archaea that bridge the gap between prokaryotes and eukaryotes.</title>
        <authorList>
            <person name="Spang A."/>
            <person name="Saw J.H."/>
            <person name="Jorgensen S.L."/>
            <person name="Zaremba-Niedzwiedzka K."/>
            <person name="Martijn J."/>
            <person name="Lind A.E."/>
            <person name="van Eijk R."/>
            <person name="Schleper C."/>
            <person name="Guy L."/>
            <person name="Ettema T.J."/>
        </authorList>
    </citation>
    <scope>NUCLEOTIDE SEQUENCE</scope>
</reference>
<proteinExistence type="predicted"/>
<dbReference type="PANTHER" id="PTHR34595:SF2">
    <property type="entry name" value="BLR2978 PROTEIN"/>
    <property type="match status" value="1"/>
</dbReference>
<dbReference type="Pfam" id="PF14403">
    <property type="entry name" value="CP_ATPgrasp_2"/>
    <property type="match status" value="1"/>
</dbReference>
<dbReference type="PANTHER" id="PTHR34595">
    <property type="entry name" value="BLR5612 PROTEIN"/>
    <property type="match status" value="1"/>
</dbReference>
<accession>A0A0F9Z631</accession>
<evidence type="ECO:0000259" key="1">
    <source>
        <dbReference type="Pfam" id="PF04168"/>
    </source>
</evidence>
<dbReference type="AlphaFoldDB" id="A0A0F9Z631"/>
<dbReference type="InterPro" id="IPR007296">
    <property type="entry name" value="DUF403"/>
</dbReference>
<evidence type="ECO:0000313" key="3">
    <source>
        <dbReference type="EMBL" id="KKO12769.1"/>
    </source>
</evidence>
<dbReference type="InterPro" id="IPR025841">
    <property type="entry name" value="CP_ATPgrasp_2"/>
</dbReference>
<comment type="caution">
    <text evidence="3">The sequence shown here is derived from an EMBL/GenBank/DDBJ whole genome shotgun (WGS) entry which is preliminary data.</text>
</comment>
<sequence length="888" mass="99280">MPVLPALVYNVPPAKLAVHHTAVNDMQPSGIKDPALNDLLGDYPGYNGRDELLGPGQQPRPHWQALLAEFVAMGADTLVARSEEAQSLLHENGVTFNPYEDDPGQLRSWRLDCLPYVISDDDWSYLEAGLRQRSRLLALLLDDLYGERLVIDEGLLPPELVFTHPAFLFSAADSPSQVDRPLLIFHGTDVIRDEQGQWQVLADWTQSPAGVGYALENRITLSRALPGVYRDAPMKRLAGFLQAQHRCLASLASNQRQEPNIVLWTPGPGSPGYFEHAWLANYMNFPLVEGDDLVVRDGQVAVRTLGGLHQVDVIMRHINDPWCDPLELRPDSLLGVPGLMQAARSGHVHVVNALGAGVLEHPALAAFLPDLCQRLLGETLMLRGRDALWCGDPQALEQIRSSMDEWVLRDITRPGKTYHVDQMGLEAVQTLRFDLQSRPHLFTAQKPLRAAVTPGFNPVSKSVERQTTTLRFFSAIEAEYINKPVRDHAFRIMPGGLAWVGEPGTAMMKSRVVKDIWVLAQSPQPHVSMLRQAQGPILVTRDGKDLPCRVAESLFWMGRYGERLDIRARLLREALGRLLQESPQEAVVTLLPDLLTALGVAPDEDELAEELAAMGEHPRFSAEYLLARDRLLHLLSDQAPDGLPATFSHFIRNSRAVRDHLGDDAWRSVSSIRQRCNAIARTKGAVAGQRLLEAIVIDLAAFFGLCNETMPHHYGWRFLDIGRFIERILGTLQLLKLALLTANQPGIPLWEVVLATTDNFTVYRRRYRSQLHPSAILDLLLFDETNPRSVGYMLKRLGRQVARLPSTDENTSYRNLENRLIIQASSTLHLVDIESLADLEHSEEAREILMDLLDELIEPMAELSNAVSHSHFSHVEASRQLVTMEVGH</sequence>
<feature type="domain" description="Circularly permuted ATP-grasp type 2" evidence="2">
    <location>
        <begin position="115"/>
        <end position="500"/>
    </location>
</feature>
<name>A0A0F9Z631_9ZZZZ</name>
<dbReference type="InterPro" id="IPR051680">
    <property type="entry name" value="ATP-dep_Glu-Cys_Ligase-2"/>
</dbReference>
<feature type="domain" description="DUF403" evidence="1">
    <location>
        <begin position="546"/>
        <end position="872"/>
    </location>
</feature>